<protein>
    <recommendedName>
        <fullName evidence="3">Secreted protein</fullName>
    </recommendedName>
</protein>
<dbReference type="Proteomes" id="UP001482620">
    <property type="component" value="Unassembled WGS sequence"/>
</dbReference>
<sequence>MEIIGLFLTLWVCRRPGGHIGPPHFTEPRLRFQHFFHFKAKPFPRIKPLAPLIFRSFLNEVSALSGCSKHHNKQNIFDPFIDLILQFNIIFSAWLFLEDQTTCLFLICSY</sequence>
<reference evidence="1 2" key="1">
    <citation type="submission" date="2021-06" db="EMBL/GenBank/DDBJ databases">
        <authorList>
            <person name="Palmer J.M."/>
        </authorList>
    </citation>
    <scope>NUCLEOTIDE SEQUENCE [LARGE SCALE GENOMIC DNA]</scope>
    <source>
        <strain evidence="2">if_2019</strain>
        <tissue evidence="1">Muscle</tissue>
    </source>
</reference>
<evidence type="ECO:0000313" key="2">
    <source>
        <dbReference type="Proteomes" id="UP001482620"/>
    </source>
</evidence>
<gene>
    <name evidence="1" type="ORF">ILYODFUR_022756</name>
</gene>
<evidence type="ECO:0008006" key="3">
    <source>
        <dbReference type="Google" id="ProtNLM"/>
    </source>
</evidence>
<evidence type="ECO:0000313" key="1">
    <source>
        <dbReference type="EMBL" id="MEQ2252535.1"/>
    </source>
</evidence>
<proteinExistence type="predicted"/>
<keyword evidence="2" id="KW-1185">Reference proteome</keyword>
<comment type="caution">
    <text evidence="1">The sequence shown here is derived from an EMBL/GenBank/DDBJ whole genome shotgun (WGS) entry which is preliminary data.</text>
</comment>
<dbReference type="EMBL" id="JAHRIQ010095216">
    <property type="protein sequence ID" value="MEQ2252535.1"/>
    <property type="molecule type" value="Genomic_DNA"/>
</dbReference>
<organism evidence="1 2">
    <name type="scientific">Ilyodon furcidens</name>
    <name type="common">goldbreast splitfin</name>
    <dbReference type="NCBI Taxonomy" id="33524"/>
    <lineage>
        <taxon>Eukaryota</taxon>
        <taxon>Metazoa</taxon>
        <taxon>Chordata</taxon>
        <taxon>Craniata</taxon>
        <taxon>Vertebrata</taxon>
        <taxon>Euteleostomi</taxon>
        <taxon>Actinopterygii</taxon>
        <taxon>Neopterygii</taxon>
        <taxon>Teleostei</taxon>
        <taxon>Neoteleostei</taxon>
        <taxon>Acanthomorphata</taxon>
        <taxon>Ovalentaria</taxon>
        <taxon>Atherinomorphae</taxon>
        <taxon>Cyprinodontiformes</taxon>
        <taxon>Goodeidae</taxon>
        <taxon>Ilyodon</taxon>
    </lineage>
</organism>
<name>A0ABV0V5C0_9TELE</name>
<accession>A0ABV0V5C0</accession>